<keyword evidence="2 5" id="KW-0863">Zinc-finger</keyword>
<feature type="compositionally biased region" description="Basic and acidic residues" evidence="6">
    <location>
        <begin position="200"/>
        <end position="210"/>
    </location>
</feature>
<feature type="compositionally biased region" description="Polar residues" evidence="6">
    <location>
        <begin position="262"/>
        <end position="271"/>
    </location>
</feature>
<dbReference type="InterPro" id="IPR045234">
    <property type="entry name" value="Unkempt-like"/>
</dbReference>
<keyword evidence="4" id="KW-0238">DNA-binding</keyword>
<gene>
    <name evidence="8" type="ORF">L195_g034162</name>
</gene>
<evidence type="ECO:0000313" key="8">
    <source>
        <dbReference type="EMBL" id="PNX78186.1"/>
    </source>
</evidence>
<dbReference type="AlphaFoldDB" id="A0A2K3LI43"/>
<feature type="region of interest" description="Disordered" evidence="6">
    <location>
        <begin position="168"/>
        <end position="240"/>
    </location>
</feature>
<dbReference type="Pfam" id="PF25512">
    <property type="entry name" value="zf-CCCH_AtC3H23"/>
    <property type="match status" value="1"/>
</dbReference>
<dbReference type="Proteomes" id="UP000236291">
    <property type="component" value="Unassembled WGS sequence"/>
</dbReference>
<feature type="compositionally biased region" description="Polar residues" evidence="6">
    <location>
        <begin position="112"/>
        <end position="127"/>
    </location>
</feature>
<feature type="compositionally biased region" description="Polar residues" evidence="6">
    <location>
        <begin position="213"/>
        <end position="236"/>
    </location>
</feature>
<dbReference type="PROSITE" id="PS50103">
    <property type="entry name" value="ZF_C3H1"/>
    <property type="match status" value="1"/>
</dbReference>
<feature type="domain" description="C3H1-type" evidence="7">
    <location>
        <begin position="46"/>
        <end position="73"/>
    </location>
</feature>
<dbReference type="GO" id="GO:0003677">
    <property type="term" value="F:DNA binding"/>
    <property type="evidence" value="ECO:0007669"/>
    <property type="project" value="UniProtKB-KW"/>
</dbReference>
<reference evidence="8 9" key="2">
    <citation type="journal article" date="2017" name="Front. Plant Sci.">
        <title>Gene Classification and Mining of Molecular Markers Useful in Red Clover (Trifolium pratense) Breeding.</title>
        <authorList>
            <person name="Istvanek J."/>
            <person name="Dluhosova J."/>
            <person name="Dluhos P."/>
            <person name="Patkova L."/>
            <person name="Nedelnik J."/>
            <person name="Repkova J."/>
        </authorList>
    </citation>
    <scope>NUCLEOTIDE SEQUENCE [LARGE SCALE GENOMIC DNA]</scope>
    <source>
        <strain evidence="9">cv. Tatra</strain>
        <tissue evidence="8">Young leaves</tissue>
    </source>
</reference>
<evidence type="ECO:0000313" key="9">
    <source>
        <dbReference type="Proteomes" id="UP000236291"/>
    </source>
</evidence>
<dbReference type="GO" id="GO:0008270">
    <property type="term" value="F:zinc ion binding"/>
    <property type="evidence" value="ECO:0007669"/>
    <property type="project" value="UniProtKB-KW"/>
</dbReference>
<evidence type="ECO:0000256" key="3">
    <source>
        <dbReference type="ARBA" id="ARBA00022833"/>
    </source>
</evidence>
<dbReference type="PANTHER" id="PTHR14493">
    <property type="entry name" value="UNKEMPT FAMILY MEMBER"/>
    <property type="match status" value="1"/>
</dbReference>
<dbReference type="OrthoDB" id="749011at2759"/>
<dbReference type="InterPro" id="IPR036855">
    <property type="entry name" value="Znf_CCCH_sf"/>
</dbReference>
<organism evidence="8 9">
    <name type="scientific">Trifolium pratense</name>
    <name type="common">Red clover</name>
    <dbReference type="NCBI Taxonomy" id="57577"/>
    <lineage>
        <taxon>Eukaryota</taxon>
        <taxon>Viridiplantae</taxon>
        <taxon>Streptophyta</taxon>
        <taxon>Embryophyta</taxon>
        <taxon>Tracheophyta</taxon>
        <taxon>Spermatophyta</taxon>
        <taxon>Magnoliopsida</taxon>
        <taxon>eudicotyledons</taxon>
        <taxon>Gunneridae</taxon>
        <taxon>Pentapetalae</taxon>
        <taxon>rosids</taxon>
        <taxon>fabids</taxon>
        <taxon>Fabales</taxon>
        <taxon>Fabaceae</taxon>
        <taxon>Papilionoideae</taxon>
        <taxon>50 kb inversion clade</taxon>
        <taxon>NPAAA clade</taxon>
        <taxon>Hologalegina</taxon>
        <taxon>IRL clade</taxon>
        <taxon>Trifolieae</taxon>
        <taxon>Trifolium</taxon>
    </lineage>
</organism>
<dbReference type="InterPro" id="IPR000571">
    <property type="entry name" value="Znf_CCCH"/>
</dbReference>
<evidence type="ECO:0000256" key="2">
    <source>
        <dbReference type="ARBA" id="ARBA00022771"/>
    </source>
</evidence>
<keyword evidence="1 5" id="KW-0479">Metal-binding</keyword>
<feature type="region of interest" description="Disordered" evidence="6">
    <location>
        <begin position="262"/>
        <end position="281"/>
    </location>
</feature>
<reference evidence="8 9" key="1">
    <citation type="journal article" date="2014" name="Am. J. Bot.">
        <title>Genome assembly and annotation for red clover (Trifolium pratense; Fabaceae).</title>
        <authorList>
            <person name="Istvanek J."/>
            <person name="Jaros M."/>
            <person name="Krenek A."/>
            <person name="Repkova J."/>
        </authorList>
    </citation>
    <scope>NUCLEOTIDE SEQUENCE [LARGE SCALE GENOMIC DNA]</scope>
    <source>
        <strain evidence="9">cv. Tatra</strain>
        <tissue evidence="8">Young leaves</tissue>
    </source>
</reference>
<dbReference type="Gene3D" id="3.30.1370.210">
    <property type="match status" value="1"/>
</dbReference>
<dbReference type="EMBL" id="ASHM01033645">
    <property type="protein sequence ID" value="PNX78186.1"/>
    <property type="molecule type" value="Genomic_DNA"/>
</dbReference>
<accession>A0A2K3LI43</accession>
<evidence type="ECO:0000256" key="1">
    <source>
        <dbReference type="ARBA" id="ARBA00022723"/>
    </source>
</evidence>
<comment type="caution">
    <text evidence="8">The sequence shown here is derived from an EMBL/GenBank/DDBJ whole genome shotgun (WGS) entry which is preliminary data.</text>
</comment>
<protein>
    <submittedName>
        <fullName evidence="8">Zinc finger CCCH domain-containing protein 66-like</fullName>
    </submittedName>
</protein>
<dbReference type="InterPro" id="IPR057444">
    <property type="entry name" value="Znf-CCCH_AtC3H23-like"/>
</dbReference>
<feature type="region of interest" description="Disordered" evidence="6">
    <location>
        <begin position="111"/>
        <end position="130"/>
    </location>
</feature>
<evidence type="ECO:0000256" key="5">
    <source>
        <dbReference type="PROSITE-ProRule" id="PRU00723"/>
    </source>
</evidence>
<name>A0A2K3LI43_TRIPR</name>
<evidence type="ECO:0000256" key="4">
    <source>
        <dbReference type="ARBA" id="ARBA00023125"/>
    </source>
</evidence>
<dbReference type="SMART" id="SM00356">
    <property type="entry name" value="ZnF_C3H1"/>
    <property type="match status" value="2"/>
</dbReference>
<feature type="zinc finger region" description="C3H1-type" evidence="5">
    <location>
        <begin position="46"/>
        <end position="73"/>
    </location>
</feature>
<dbReference type="SUPFAM" id="SSF90229">
    <property type="entry name" value="CCCH zinc finger"/>
    <property type="match status" value="1"/>
</dbReference>
<sequence length="306" mass="34840">MDNSEFMMYTFKVVSCKIRHSHDWSRCCYVHHGEDSRRRDPRKHHYSSVICPEFSNSWRCSKGESCPFSHGRYEWGLHPSHYRTRFCNNGTECTREVCFFAHKPEEIRRPENSSAYSLPTPLSNSGSAHPFRLRPPTIQMPMNFARNTDLHNEFRTNQNMRRLPGIQVDQRGYPPYSTNSDVIGLPQSRADPSMSSRYDATSKRSQEFIEHSSMPSFNPNLSSATSVSAEPSNLSGWGSGDRKLDWSIPGDELNRRTKLYSSGLGNKSSIPTMAAPNVDDPDVLLSEEPWVESLLKDDDPTSGSDH</sequence>
<evidence type="ECO:0000259" key="7">
    <source>
        <dbReference type="PROSITE" id="PS50103"/>
    </source>
</evidence>
<evidence type="ECO:0000256" key="6">
    <source>
        <dbReference type="SAM" id="MobiDB-lite"/>
    </source>
</evidence>
<dbReference type="PANTHER" id="PTHR14493:SF87">
    <property type="entry name" value="ZINC FINGER CCCH DOMAIN-CONTAINING PROTEIN 66"/>
    <property type="match status" value="1"/>
</dbReference>
<keyword evidence="3 5" id="KW-0862">Zinc</keyword>
<proteinExistence type="predicted"/>